<keyword evidence="1" id="KW-0812">Transmembrane</keyword>
<evidence type="ECO:0000313" key="3">
    <source>
        <dbReference type="Proteomes" id="UP000704176"/>
    </source>
</evidence>
<sequence length="90" mass="10192">MSSTDIDGGAVRTYKFWIMIAGATVIASACLAAAVAFSFFALVCISFMNFDPVTWIFRSWMGGVMLVVFLAWVFLKSFLTSYKLMVRYFW</sequence>
<feature type="transmembrane region" description="Helical" evidence="1">
    <location>
        <begin position="55"/>
        <end position="75"/>
    </location>
</feature>
<keyword evidence="1" id="KW-1133">Transmembrane helix</keyword>
<name>A0ABS7VKK2_9HYPH</name>
<dbReference type="Proteomes" id="UP000704176">
    <property type="component" value="Unassembled WGS sequence"/>
</dbReference>
<dbReference type="RefSeq" id="WP_224311510.1">
    <property type="nucleotide sequence ID" value="NZ_JAIRBM010000002.1"/>
</dbReference>
<dbReference type="EMBL" id="JAIRBM010000002">
    <property type="protein sequence ID" value="MBZ6075473.1"/>
    <property type="molecule type" value="Genomic_DNA"/>
</dbReference>
<keyword evidence="3" id="KW-1185">Reference proteome</keyword>
<accession>A0ABS7VKK2</accession>
<protein>
    <submittedName>
        <fullName evidence="2">Uncharacterized protein</fullName>
    </submittedName>
</protein>
<evidence type="ECO:0000256" key="1">
    <source>
        <dbReference type="SAM" id="Phobius"/>
    </source>
</evidence>
<evidence type="ECO:0000313" key="2">
    <source>
        <dbReference type="EMBL" id="MBZ6075473.1"/>
    </source>
</evidence>
<reference evidence="2 3" key="1">
    <citation type="submission" date="2021-09" db="EMBL/GenBank/DDBJ databases">
        <title>The complete genome sequence of a new microorganism.</title>
        <authorList>
            <person name="Zi Z."/>
        </authorList>
    </citation>
    <scope>NUCLEOTIDE SEQUENCE [LARGE SCALE GENOMIC DNA]</scope>
    <source>
        <strain evidence="2 3">WGZ8</strain>
    </source>
</reference>
<feature type="transmembrane region" description="Helical" evidence="1">
    <location>
        <begin position="16"/>
        <end position="49"/>
    </location>
</feature>
<comment type="caution">
    <text evidence="2">The sequence shown here is derived from an EMBL/GenBank/DDBJ whole genome shotgun (WGS) entry which is preliminary data.</text>
</comment>
<keyword evidence="1" id="KW-0472">Membrane</keyword>
<organism evidence="2 3">
    <name type="scientific">Microvirga puerhi</name>
    <dbReference type="NCBI Taxonomy" id="2876078"/>
    <lineage>
        <taxon>Bacteria</taxon>
        <taxon>Pseudomonadati</taxon>
        <taxon>Pseudomonadota</taxon>
        <taxon>Alphaproteobacteria</taxon>
        <taxon>Hyphomicrobiales</taxon>
        <taxon>Methylobacteriaceae</taxon>
        <taxon>Microvirga</taxon>
    </lineage>
</organism>
<gene>
    <name evidence="2" type="ORF">K9B37_04070</name>
</gene>
<proteinExistence type="predicted"/>